<dbReference type="Pfam" id="PF06083">
    <property type="entry name" value="IL17"/>
    <property type="match status" value="1"/>
</dbReference>
<dbReference type="Gene3D" id="2.10.90.10">
    <property type="entry name" value="Cystine-knot cytokines"/>
    <property type="match status" value="1"/>
</dbReference>
<reference evidence="7" key="1">
    <citation type="submission" date="2015-10" db="EMBL/GenBank/DDBJ databases">
        <title>Characterization, expression response of IL-17 family genes in miiuy croaker (Miichthys miiuy) and evolution analysis of vertebrate IL-17 family.</title>
        <authorList>
            <person name="Yang Q."/>
            <person name="Xu T.J."/>
        </authorList>
    </citation>
    <scope>NUCLEOTIDE SEQUENCE</scope>
</reference>
<keyword evidence="5 6" id="KW-0732">Signal</keyword>
<keyword evidence="3" id="KW-0202">Cytokine</keyword>
<dbReference type="SUPFAM" id="SSF57501">
    <property type="entry name" value="Cystine-knot cytokines"/>
    <property type="match status" value="1"/>
</dbReference>
<evidence type="ECO:0000256" key="4">
    <source>
        <dbReference type="ARBA" id="ARBA00022525"/>
    </source>
</evidence>
<evidence type="ECO:0000256" key="5">
    <source>
        <dbReference type="ARBA" id="ARBA00022729"/>
    </source>
</evidence>
<evidence type="ECO:0000313" key="7">
    <source>
        <dbReference type="EMBL" id="ALV83413.1"/>
    </source>
</evidence>
<comment type="similarity">
    <text evidence="2">Belongs to the IL-17 family.</text>
</comment>
<proteinExistence type="evidence at transcript level"/>
<accession>A0A0U3SL79</accession>
<evidence type="ECO:0000256" key="2">
    <source>
        <dbReference type="ARBA" id="ARBA00007236"/>
    </source>
</evidence>
<feature type="signal peptide" evidence="6">
    <location>
        <begin position="1"/>
        <end position="18"/>
    </location>
</feature>
<name>A0A0U3SL79_MIIMI</name>
<comment type="subcellular location">
    <subcellularLocation>
        <location evidence="1">Secreted</location>
    </subcellularLocation>
</comment>
<evidence type="ECO:0000256" key="1">
    <source>
        <dbReference type="ARBA" id="ARBA00004613"/>
    </source>
</evidence>
<dbReference type="GO" id="GO:0005125">
    <property type="term" value="F:cytokine activity"/>
    <property type="evidence" value="ECO:0007669"/>
    <property type="project" value="UniProtKB-KW"/>
</dbReference>
<protein>
    <submittedName>
        <fullName evidence="7">Interleukin 17C</fullName>
    </submittedName>
</protein>
<dbReference type="GO" id="GO:0006954">
    <property type="term" value="P:inflammatory response"/>
    <property type="evidence" value="ECO:0007669"/>
    <property type="project" value="InterPro"/>
</dbReference>
<dbReference type="InterPro" id="IPR020440">
    <property type="entry name" value="IL-17_chr"/>
</dbReference>
<dbReference type="AlphaFoldDB" id="A0A0U3SL79"/>
<evidence type="ECO:0000256" key="6">
    <source>
        <dbReference type="SAM" id="SignalP"/>
    </source>
</evidence>
<organism evidence="7">
    <name type="scientific">Miichthys miiuy</name>
    <name type="common">Mi-iuy croaker</name>
    <name type="synonym">Sciaena miiuy</name>
    <dbReference type="NCBI Taxonomy" id="240162"/>
    <lineage>
        <taxon>Eukaryota</taxon>
        <taxon>Metazoa</taxon>
        <taxon>Chordata</taxon>
        <taxon>Craniata</taxon>
        <taxon>Vertebrata</taxon>
        <taxon>Euteleostomi</taxon>
        <taxon>Actinopterygii</taxon>
        <taxon>Neopterygii</taxon>
        <taxon>Teleostei</taxon>
        <taxon>Neoteleostei</taxon>
        <taxon>Acanthomorphata</taxon>
        <taxon>Eupercaria</taxon>
        <taxon>Sciaenidae</taxon>
        <taxon>Miichthys</taxon>
    </lineage>
</organism>
<dbReference type="EMBL" id="KT881491">
    <property type="protein sequence ID" value="ALV83413.1"/>
    <property type="molecule type" value="mRNA"/>
</dbReference>
<dbReference type="PRINTS" id="PR01932">
    <property type="entry name" value="INTRLEUKIN17"/>
</dbReference>
<dbReference type="InterPro" id="IPR029034">
    <property type="entry name" value="Cystine-knot_cytokine"/>
</dbReference>
<sequence>MDLKQILIFGLLIASVWTDKMYRCYGEHELDDVAERKLRTHYRLLQPADTLPSQASDTPAVCPVELFQQATPDHISGRSVSPWRYILKTLKDHFPSTYTEAQCLCSGCILIQDNSVPDKRPLPVESYDYNSVPIKQSKVFLKRELCSDGKKYSLKPVTLNVAVGCTCARVKTSSS</sequence>
<dbReference type="GO" id="GO:0005615">
    <property type="term" value="C:extracellular space"/>
    <property type="evidence" value="ECO:0007669"/>
    <property type="project" value="UniProtKB-KW"/>
</dbReference>
<evidence type="ECO:0000256" key="3">
    <source>
        <dbReference type="ARBA" id="ARBA00022514"/>
    </source>
</evidence>
<dbReference type="InterPro" id="IPR010345">
    <property type="entry name" value="IL-17_fam"/>
</dbReference>
<keyword evidence="4" id="KW-0964">Secreted</keyword>
<feature type="chain" id="PRO_5006845126" evidence="6">
    <location>
        <begin position="19"/>
        <end position="175"/>
    </location>
</feature>